<dbReference type="Proteomes" id="UP001059607">
    <property type="component" value="Chromosome"/>
</dbReference>
<protein>
    <submittedName>
        <fullName evidence="1">Uncharacterized protein</fullName>
    </submittedName>
</protein>
<name>A0ABY5E9K6_9PSED</name>
<reference evidence="1" key="1">
    <citation type="submission" date="2022-07" db="EMBL/GenBank/DDBJ databases">
        <title>Pseudomonas nunamit sp. nov. an antifungal species isolated from Greenland.</title>
        <authorList>
            <person name="Ntana F."/>
            <person name="Hennessy R.C."/>
            <person name="Zervas A."/>
            <person name="Stougaard P."/>
        </authorList>
    </citation>
    <scope>NUCLEOTIDE SEQUENCE</scope>
    <source>
        <strain evidence="1">In5</strain>
    </source>
</reference>
<evidence type="ECO:0000313" key="1">
    <source>
        <dbReference type="EMBL" id="UTO12029.1"/>
    </source>
</evidence>
<keyword evidence="2" id="KW-1185">Reference proteome</keyword>
<dbReference type="EMBL" id="CP101125">
    <property type="protein sequence ID" value="UTO12029.1"/>
    <property type="molecule type" value="Genomic_DNA"/>
</dbReference>
<sequence length="78" mass="8621">MPNYIIVNKPSQLILKVITTSHQPTPDHDHVFHPVSTAVLNKYYKLATKARRAGMLVNVGDLVAVSPSFLESLANSKH</sequence>
<accession>A0ABY5E9K6</accession>
<organism evidence="1 2">
    <name type="scientific">Pseudomonas nunensis</name>
    <dbReference type="NCBI Taxonomy" id="2961896"/>
    <lineage>
        <taxon>Bacteria</taxon>
        <taxon>Pseudomonadati</taxon>
        <taxon>Pseudomonadota</taxon>
        <taxon>Gammaproteobacteria</taxon>
        <taxon>Pseudomonadales</taxon>
        <taxon>Pseudomonadaceae</taxon>
        <taxon>Pseudomonas</taxon>
    </lineage>
</organism>
<gene>
    <name evidence="1" type="ORF">NK667_17795</name>
</gene>
<dbReference type="RefSeq" id="WP_152980993.1">
    <property type="nucleotide sequence ID" value="NZ_CP101125.1"/>
</dbReference>
<evidence type="ECO:0000313" key="2">
    <source>
        <dbReference type="Proteomes" id="UP001059607"/>
    </source>
</evidence>
<proteinExistence type="predicted"/>